<keyword evidence="4 9" id="KW-0863">Zinc-finger</keyword>
<evidence type="ECO:0000256" key="4">
    <source>
        <dbReference type="ARBA" id="ARBA00022771"/>
    </source>
</evidence>
<feature type="domain" description="C2H2-type" evidence="11">
    <location>
        <begin position="714"/>
        <end position="741"/>
    </location>
</feature>
<dbReference type="Ensembl" id="ENSOABT00000031267.2">
    <property type="protein sequence ID" value="ENSOABP00000030429.1"/>
    <property type="gene ID" value="ENSOABG00000014081.2"/>
</dbReference>
<feature type="compositionally biased region" description="Polar residues" evidence="10">
    <location>
        <begin position="109"/>
        <end position="119"/>
    </location>
</feature>
<evidence type="ECO:0000256" key="6">
    <source>
        <dbReference type="ARBA" id="ARBA00023015"/>
    </source>
</evidence>
<name>A0A668TT37_OREAU</name>
<dbReference type="Proteomes" id="UP000472276">
    <property type="component" value="Unassembled WGS sequence"/>
</dbReference>
<dbReference type="GO" id="GO:0000981">
    <property type="term" value="F:DNA-binding transcription factor activity, RNA polymerase II-specific"/>
    <property type="evidence" value="ECO:0007669"/>
    <property type="project" value="TreeGrafter"/>
</dbReference>
<keyword evidence="5" id="KW-0862">Zinc</keyword>
<feature type="domain" description="C2H2-type" evidence="11">
    <location>
        <begin position="359"/>
        <end position="386"/>
    </location>
</feature>
<feature type="region of interest" description="Disordered" evidence="10">
    <location>
        <begin position="262"/>
        <end position="283"/>
    </location>
</feature>
<feature type="domain" description="C2H2-type" evidence="11">
    <location>
        <begin position="463"/>
        <end position="490"/>
    </location>
</feature>
<evidence type="ECO:0000313" key="13">
    <source>
        <dbReference type="Proteomes" id="UP000472276"/>
    </source>
</evidence>
<dbReference type="GO" id="GO:0008270">
    <property type="term" value="F:zinc ion binding"/>
    <property type="evidence" value="ECO:0007669"/>
    <property type="project" value="UniProtKB-KW"/>
</dbReference>
<feature type="compositionally biased region" description="Low complexity" evidence="10">
    <location>
        <begin position="154"/>
        <end position="165"/>
    </location>
</feature>
<dbReference type="AlphaFoldDB" id="A0A668TT37"/>
<evidence type="ECO:0000256" key="10">
    <source>
        <dbReference type="SAM" id="MobiDB-lite"/>
    </source>
</evidence>
<dbReference type="GO" id="GO:0043565">
    <property type="term" value="F:sequence-specific DNA binding"/>
    <property type="evidence" value="ECO:0007669"/>
    <property type="project" value="TreeGrafter"/>
</dbReference>
<evidence type="ECO:0000256" key="3">
    <source>
        <dbReference type="ARBA" id="ARBA00022737"/>
    </source>
</evidence>
<feature type="domain" description="C2H2-type" evidence="11">
    <location>
        <begin position="564"/>
        <end position="591"/>
    </location>
</feature>
<dbReference type="SMART" id="SM00355">
    <property type="entry name" value="ZnF_C2H2"/>
    <property type="match status" value="15"/>
</dbReference>
<dbReference type="PANTHER" id="PTHR24408:SF58">
    <property type="entry name" value="TRANSCRIPTION FACTOR (TFIIIA), PUTATIVE (AFU_ORTHOLOGUE AFUA_1G05150)-RELATED"/>
    <property type="match status" value="1"/>
</dbReference>
<feature type="region of interest" description="Disordered" evidence="10">
    <location>
        <begin position="89"/>
        <end position="119"/>
    </location>
</feature>
<organism evidence="12 13">
    <name type="scientific">Oreochromis aureus</name>
    <name type="common">Israeli tilapia</name>
    <name type="synonym">Chromis aureus</name>
    <dbReference type="NCBI Taxonomy" id="47969"/>
    <lineage>
        <taxon>Eukaryota</taxon>
        <taxon>Metazoa</taxon>
        <taxon>Chordata</taxon>
        <taxon>Craniata</taxon>
        <taxon>Vertebrata</taxon>
        <taxon>Euteleostomi</taxon>
        <taxon>Actinopterygii</taxon>
        <taxon>Neopterygii</taxon>
        <taxon>Teleostei</taxon>
        <taxon>Neoteleostei</taxon>
        <taxon>Acanthomorphata</taxon>
        <taxon>Ovalentaria</taxon>
        <taxon>Cichlomorphae</taxon>
        <taxon>Cichliformes</taxon>
        <taxon>Cichlidae</taxon>
        <taxon>African cichlids</taxon>
        <taxon>Pseudocrenilabrinae</taxon>
        <taxon>Oreochromini</taxon>
        <taxon>Oreochromis</taxon>
    </lineage>
</organism>
<keyword evidence="8" id="KW-0539">Nucleus</keyword>
<evidence type="ECO:0000256" key="9">
    <source>
        <dbReference type="PROSITE-ProRule" id="PRU00042"/>
    </source>
</evidence>
<keyword evidence="13" id="KW-1185">Reference proteome</keyword>
<reference evidence="12" key="2">
    <citation type="submission" date="2025-09" db="UniProtKB">
        <authorList>
            <consortium name="Ensembl"/>
        </authorList>
    </citation>
    <scope>IDENTIFICATION</scope>
</reference>
<proteinExistence type="predicted"/>
<dbReference type="Gene3D" id="3.30.160.60">
    <property type="entry name" value="Classic Zinc Finger"/>
    <property type="match status" value="10"/>
</dbReference>
<evidence type="ECO:0000256" key="5">
    <source>
        <dbReference type="ARBA" id="ARBA00022833"/>
    </source>
</evidence>
<feature type="domain" description="C2H2-type" evidence="11">
    <location>
        <begin position="198"/>
        <end position="226"/>
    </location>
</feature>
<reference evidence="12" key="1">
    <citation type="submission" date="2025-08" db="UniProtKB">
        <authorList>
            <consortium name="Ensembl"/>
        </authorList>
    </citation>
    <scope>IDENTIFICATION</scope>
</reference>
<feature type="domain" description="C2H2-type" evidence="11">
    <location>
        <begin position="630"/>
        <end position="657"/>
    </location>
</feature>
<protein>
    <recommendedName>
        <fullName evidence="11">C2H2-type domain-containing protein</fullName>
    </recommendedName>
</protein>
<feature type="region of interest" description="Disordered" evidence="10">
    <location>
        <begin position="152"/>
        <end position="194"/>
    </location>
</feature>
<keyword evidence="3" id="KW-0677">Repeat</keyword>
<dbReference type="GO" id="GO:0032502">
    <property type="term" value="P:developmental process"/>
    <property type="evidence" value="ECO:0007669"/>
    <property type="project" value="UniProtKB-ARBA"/>
</dbReference>
<keyword evidence="2" id="KW-0479">Metal-binding</keyword>
<feature type="domain" description="C2H2-type" evidence="11">
    <location>
        <begin position="592"/>
        <end position="616"/>
    </location>
</feature>
<dbReference type="InterPro" id="IPR036236">
    <property type="entry name" value="Znf_C2H2_sf"/>
</dbReference>
<evidence type="ECO:0000313" key="12">
    <source>
        <dbReference type="Ensembl" id="ENSOABP00000030429.1"/>
    </source>
</evidence>
<dbReference type="FunFam" id="3.30.160.60:FF:001801">
    <property type="entry name" value="Zinc finger protein 574"/>
    <property type="match status" value="1"/>
</dbReference>
<sequence>MENSSVYMCFPCYQEFNTLEEVLKHQLTCTAGDEQPDTSGTNAVTIPVLQTQVSDEVSTSSDQPRILYQCGDCDELFKSLVLWQQHRKEGACQQSDMSENKSKPDSETMPETSSVQSATLPLYSVTEPSFSQHETNKNINSDAVEKALHELEQQEGTETTSSQSSDPPISEVVSVSNPDESSPKRRGANKKPKPEPVLLCVDCGSCFGLVSELVAHRKTQHGFEEALHRCSVCGESFLNTTLFLYHRKQHRQKGEEKVVEVTEMTSEDSPQSTKRLLSSPGSAGESVLMHSKVSEIHYFKTQLQGSSCFLTRIFVLYSGNKSSDIKEELEANTGADSDNTNHPPPAKLLQDWARTPLPHVCPYCGKTFTRRVFLRTHVYSHTGEKLFTCKVCTKSFTNSQSLLRHSMSHTGNKPFSCDVCGKNFSQAATLKRHQRIHTSTLPRRKRGRKPVCSLDNEGAAHLFPCPNCPSRFNTEDQLNHHKLLHTSHPFPCAECGEAFKRRKDLDLHSLIHQDKQPATCPHCSSQFINQSVLEIHLQRCPTTEEEKNTGRGRGQGRGRCTGQIECDLCGHRCMTQEGLDLHRLSHTGQTPLKCPVRPCRRRFISNSALEEHVLAHFQGTLSKSKNRPRFRCQICHKEFAYNSTFNVHMRTHTDERPFECATCGKRFRQLPHLQDHERIHSGVRPFCCWICGKSFSVAARLTEHARTHSGEKPYPCPHCPAAFRSRSNLDKHIRLHGDLPPETAEQVVNAAEAAQVQKVLEGAKALSSLATVEEGASQVVILPSSVLGTQAITVPTITMDGSEITMVETSQSPQHTIEFIMEETV</sequence>
<feature type="compositionally biased region" description="Polar residues" evidence="10">
    <location>
        <begin position="263"/>
        <end position="281"/>
    </location>
</feature>
<comment type="subcellular location">
    <subcellularLocation>
        <location evidence="1">Nucleus</location>
    </subcellularLocation>
</comment>
<keyword evidence="7" id="KW-0804">Transcription</keyword>
<feature type="domain" description="C2H2-type" evidence="11">
    <location>
        <begin position="387"/>
        <end position="414"/>
    </location>
</feature>
<feature type="domain" description="C2H2-type" evidence="11">
    <location>
        <begin position="658"/>
        <end position="685"/>
    </location>
</feature>
<dbReference type="FunFam" id="3.30.160.60:FF:001289">
    <property type="entry name" value="Zinc finger protein 574"/>
    <property type="match status" value="2"/>
</dbReference>
<evidence type="ECO:0000259" key="11">
    <source>
        <dbReference type="PROSITE" id="PS50157"/>
    </source>
</evidence>
<evidence type="ECO:0000256" key="8">
    <source>
        <dbReference type="ARBA" id="ARBA00023242"/>
    </source>
</evidence>
<evidence type="ECO:0000256" key="1">
    <source>
        <dbReference type="ARBA" id="ARBA00004123"/>
    </source>
</evidence>
<evidence type="ECO:0000256" key="2">
    <source>
        <dbReference type="ARBA" id="ARBA00022723"/>
    </source>
</evidence>
<evidence type="ECO:0000256" key="7">
    <source>
        <dbReference type="ARBA" id="ARBA00023163"/>
    </source>
</evidence>
<accession>A0A668TT37</accession>
<dbReference type="InterPro" id="IPR013087">
    <property type="entry name" value="Znf_C2H2_type"/>
</dbReference>
<dbReference type="SUPFAM" id="SSF57667">
    <property type="entry name" value="beta-beta-alpha zinc fingers"/>
    <property type="match status" value="7"/>
</dbReference>
<dbReference type="FunFam" id="3.30.160.60:FF:001800">
    <property type="entry name" value="Zinc finger protein 467"/>
    <property type="match status" value="1"/>
</dbReference>
<dbReference type="GO" id="GO:0005634">
    <property type="term" value="C:nucleus"/>
    <property type="evidence" value="ECO:0007669"/>
    <property type="project" value="UniProtKB-SubCell"/>
</dbReference>
<feature type="domain" description="C2H2-type" evidence="11">
    <location>
        <begin position="686"/>
        <end position="713"/>
    </location>
</feature>
<dbReference type="FunFam" id="3.30.160.60:FF:001763">
    <property type="entry name" value="Zinc finger protein 574"/>
    <property type="match status" value="1"/>
</dbReference>
<dbReference type="FunFam" id="3.30.160.60:FF:001644">
    <property type="entry name" value="Zinc finger protein 574"/>
    <property type="match status" value="1"/>
</dbReference>
<dbReference type="PROSITE" id="PS50157">
    <property type="entry name" value="ZINC_FINGER_C2H2_2"/>
    <property type="match status" value="13"/>
</dbReference>
<dbReference type="PANTHER" id="PTHR24408">
    <property type="entry name" value="ZINC FINGER PROTEIN"/>
    <property type="match status" value="1"/>
</dbReference>
<feature type="domain" description="C2H2-type" evidence="11">
    <location>
        <begin position="415"/>
        <end position="442"/>
    </location>
</feature>
<dbReference type="FunFam" id="3.30.160.60:FF:001972">
    <property type="entry name" value="Zinc finger protein 574"/>
    <property type="match status" value="1"/>
</dbReference>
<dbReference type="FunFam" id="3.30.160.60:FF:002796">
    <property type="entry name" value="Zinc finger protein 574"/>
    <property type="match status" value="1"/>
</dbReference>
<keyword evidence="6" id="KW-0805">Transcription regulation</keyword>
<feature type="domain" description="C2H2-type" evidence="11">
    <location>
        <begin position="490"/>
        <end position="517"/>
    </location>
</feature>
<feature type="domain" description="C2H2-type" evidence="11">
    <location>
        <begin position="228"/>
        <end position="255"/>
    </location>
</feature>
<dbReference type="FunFam" id="3.30.160.60:FF:000202">
    <property type="entry name" value="Zinc finger protein 574"/>
    <property type="match status" value="1"/>
</dbReference>
<gene>
    <name evidence="12" type="primary">ZNF574</name>
</gene>
<dbReference type="PROSITE" id="PS00028">
    <property type="entry name" value="ZINC_FINGER_C2H2_1"/>
    <property type="match status" value="13"/>
</dbReference>
<dbReference type="Pfam" id="PF00096">
    <property type="entry name" value="zf-C2H2"/>
    <property type="match status" value="8"/>
</dbReference>